<protein>
    <submittedName>
        <fullName evidence="1">Uncharacterized protein</fullName>
    </submittedName>
</protein>
<reference evidence="1" key="2">
    <citation type="journal article" date="2015" name="Data Brief">
        <title>Shoot transcriptome of the giant reed, Arundo donax.</title>
        <authorList>
            <person name="Barrero R.A."/>
            <person name="Guerrero F.D."/>
            <person name="Moolhuijzen P."/>
            <person name="Goolsby J.A."/>
            <person name="Tidwell J."/>
            <person name="Bellgard S.E."/>
            <person name="Bellgard M.I."/>
        </authorList>
    </citation>
    <scope>NUCLEOTIDE SEQUENCE</scope>
    <source>
        <tissue evidence="1">Shoot tissue taken approximately 20 cm above the soil surface</tissue>
    </source>
</reference>
<sequence length="30" mass="3437">MVMAINPTDDKVINYCCNLTPLECFSIIKF</sequence>
<name>A0A0A9G3X6_ARUDO</name>
<evidence type="ECO:0000313" key="1">
    <source>
        <dbReference type="EMBL" id="JAE19795.1"/>
    </source>
</evidence>
<dbReference type="EMBL" id="GBRH01178101">
    <property type="protein sequence ID" value="JAE19795.1"/>
    <property type="molecule type" value="Transcribed_RNA"/>
</dbReference>
<accession>A0A0A9G3X6</accession>
<organism evidence="1">
    <name type="scientific">Arundo donax</name>
    <name type="common">Giant reed</name>
    <name type="synonym">Donax arundinaceus</name>
    <dbReference type="NCBI Taxonomy" id="35708"/>
    <lineage>
        <taxon>Eukaryota</taxon>
        <taxon>Viridiplantae</taxon>
        <taxon>Streptophyta</taxon>
        <taxon>Embryophyta</taxon>
        <taxon>Tracheophyta</taxon>
        <taxon>Spermatophyta</taxon>
        <taxon>Magnoliopsida</taxon>
        <taxon>Liliopsida</taxon>
        <taxon>Poales</taxon>
        <taxon>Poaceae</taxon>
        <taxon>PACMAD clade</taxon>
        <taxon>Arundinoideae</taxon>
        <taxon>Arundineae</taxon>
        <taxon>Arundo</taxon>
    </lineage>
</organism>
<proteinExistence type="predicted"/>
<reference evidence="1" key="1">
    <citation type="submission" date="2014-09" db="EMBL/GenBank/DDBJ databases">
        <authorList>
            <person name="Magalhaes I.L.F."/>
            <person name="Oliveira U."/>
            <person name="Santos F.R."/>
            <person name="Vidigal T.H.D.A."/>
            <person name="Brescovit A.D."/>
            <person name="Santos A.J."/>
        </authorList>
    </citation>
    <scope>NUCLEOTIDE SEQUENCE</scope>
    <source>
        <tissue evidence="1">Shoot tissue taken approximately 20 cm above the soil surface</tissue>
    </source>
</reference>
<dbReference type="AlphaFoldDB" id="A0A0A9G3X6"/>